<evidence type="ECO:0000256" key="3">
    <source>
        <dbReference type="RuleBase" id="RU003887"/>
    </source>
</evidence>
<dbReference type="GO" id="GO:0003723">
    <property type="term" value="F:RNA binding"/>
    <property type="evidence" value="ECO:0007669"/>
    <property type="project" value="InterPro"/>
</dbReference>
<accession>A0A1M5CS14</accession>
<dbReference type="Proteomes" id="UP000184368">
    <property type="component" value="Unassembled WGS sequence"/>
</dbReference>
<feature type="domain" description="Pseudouridine synthase RsuA/RluA-like" evidence="4">
    <location>
        <begin position="8"/>
        <end position="161"/>
    </location>
</feature>
<dbReference type="InterPro" id="IPR006145">
    <property type="entry name" value="PsdUridine_synth_RsuA/RluA"/>
</dbReference>
<dbReference type="GO" id="GO:0001522">
    <property type="term" value="P:pseudouridine synthesis"/>
    <property type="evidence" value="ECO:0007669"/>
    <property type="project" value="InterPro"/>
</dbReference>
<comment type="similarity">
    <text evidence="1 3">Belongs to the pseudouridine synthase RsuA family.</text>
</comment>
<evidence type="ECO:0000259" key="4">
    <source>
        <dbReference type="Pfam" id="PF00849"/>
    </source>
</evidence>
<dbReference type="PANTHER" id="PTHR47683">
    <property type="entry name" value="PSEUDOURIDINE SYNTHASE FAMILY PROTEIN-RELATED"/>
    <property type="match status" value="1"/>
</dbReference>
<dbReference type="SUPFAM" id="SSF55120">
    <property type="entry name" value="Pseudouridine synthase"/>
    <property type="match status" value="1"/>
</dbReference>
<dbReference type="InterPro" id="IPR000748">
    <property type="entry name" value="PsdUridine_synth_RsuA/RluB/E/F"/>
</dbReference>
<dbReference type="GO" id="GO:0006364">
    <property type="term" value="P:rRNA processing"/>
    <property type="evidence" value="ECO:0007669"/>
    <property type="project" value="UniProtKB-ARBA"/>
</dbReference>
<dbReference type="RefSeq" id="WP_073043954.1">
    <property type="nucleotide sequence ID" value="NZ_FQUO01000009.1"/>
</dbReference>
<dbReference type="InterPro" id="IPR020103">
    <property type="entry name" value="PsdUridine_synth_cat_dom_sf"/>
</dbReference>
<dbReference type="InterPro" id="IPR042092">
    <property type="entry name" value="PsdUridine_s_RsuA/RluB/E/F_cat"/>
</dbReference>
<dbReference type="AlphaFoldDB" id="A0A1M5CS14"/>
<dbReference type="InterPro" id="IPR018496">
    <property type="entry name" value="PsdUridine_synth_RsuA/RluB_CS"/>
</dbReference>
<dbReference type="NCBIfam" id="TIGR00093">
    <property type="entry name" value="pseudouridine synthase"/>
    <property type="match status" value="1"/>
</dbReference>
<dbReference type="InterPro" id="IPR050343">
    <property type="entry name" value="RsuA_PseudoU_synthase"/>
</dbReference>
<dbReference type="PANTHER" id="PTHR47683:SF2">
    <property type="entry name" value="RNA-BINDING S4 DOMAIN-CONTAINING PROTEIN"/>
    <property type="match status" value="1"/>
</dbReference>
<dbReference type="InterPro" id="IPR020094">
    <property type="entry name" value="TruA/RsuA/RluB/E/F_N"/>
</dbReference>
<organism evidence="5 6">
    <name type="scientific">Cnuella takakiae</name>
    <dbReference type="NCBI Taxonomy" id="1302690"/>
    <lineage>
        <taxon>Bacteria</taxon>
        <taxon>Pseudomonadati</taxon>
        <taxon>Bacteroidota</taxon>
        <taxon>Chitinophagia</taxon>
        <taxon>Chitinophagales</taxon>
        <taxon>Chitinophagaceae</taxon>
        <taxon>Cnuella</taxon>
    </lineage>
</organism>
<dbReference type="EMBL" id="FQUO01000009">
    <property type="protein sequence ID" value="SHF57407.1"/>
    <property type="molecule type" value="Genomic_DNA"/>
</dbReference>
<evidence type="ECO:0000313" key="5">
    <source>
        <dbReference type="EMBL" id="SHF57407.1"/>
    </source>
</evidence>
<dbReference type="EC" id="5.4.99.-" evidence="3"/>
<dbReference type="STRING" id="1302690.BUE76_08435"/>
<sequence length="212" mass="23918">MEDPVQHQYFVLNKPCGMVSQFISPDGDKVGLLGELDFSFPKGIHAIGRLDKDSEGLLLLTTDKRITRLLFESKTPHKRTYLVQVRRQVTEAALHQLQTGIEIIIEGGRVYTTPPCNVQVVSKPEALFADPFAYAAQIESSWLRITLTEGKFRQVRKMVAAAGHRCMRLIRVSIEDLHLDGLQPGAIREYTQEQYFSLLHLVDPETKCQAGL</sequence>
<dbReference type="GO" id="GO:0140098">
    <property type="term" value="F:catalytic activity, acting on RNA"/>
    <property type="evidence" value="ECO:0007669"/>
    <property type="project" value="UniProtKB-ARBA"/>
</dbReference>
<keyword evidence="6" id="KW-1185">Reference proteome</keyword>
<dbReference type="Gene3D" id="3.30.70.1560">
    <property type="entry name" value="Alpha-L RNA-binding motif"/>
    <property type="match status" value="1"/>
</dbReference>
<dbReference type="Gene3D" id="3.30.70.580">
    <property type="entry name" value="Pseudouridine synthase I, catalytic domain, N-terminal subdomain"/>
    <property type="match status" value="1"/>
</dbReference>
<gene>
    <name evidence="5" type="ORF">SAMN05444008_109187</name>
</gene>
<dbReference type="PROSITE" id="PS01149">
    <property type="entry name" value="PSI_RSU"/>
    <property type="match status" value="1"/>
</dbReference>
<name>A0A1M5CS14_9BACT</name>
<evidence type="ECO:0000256" key="2">
    <source>
        <dbReference type="ARBA" id="ARBA00023235"/>
    </source>
</evidence>
<dbReference type="GO" id="GO:0009982">
    <property type="term" value="F:pseudouridine synthase activity"/>
    <property type="evidence" value="ECO:0007669"/>
    <property type="project" value="InterPro"/>
</dbReference>
<reference evidence="5 6" key="1">
    <citation type="submission" date="2016-11" db="EMBL/GenBank/DDBJ databases">
        <authorList>
            <person name="Jaros S."/>
            <person name="Januszkiewicz K."/>
            <person name="Wedrychowicz H."/>
        </authorList>
    </citation>
    <scope>NUCLEOTIDE SEQUENCE [LARGE SCALE GENOMIC DNA]</scope>
    <source>
        <strain evidence="5 6">DSM 26897</strain>
    </source>
</reference>
<proteinExistence type="inferred from homology"/>
<dbReference type="OrthoDB" id="1012272at2"/>
<dbReference type="Pfam" id="PF00849">
    <property type="entry name" value="PseudoU_synth_2"/>
    <property type="match status" value="1"/>
</dbReference>
<protein>
    <recommendedName>
        <fullName evidence="3">Pseudouridine synthase</fullName>
        <ecNumber evidence="3">5.4.99.-</ecNumber>
    </recommendedName>
</protein>
<evidence type="ECO:0000256" key="1">
    <source>
        <dbReference type="ARBA" id="ARBA00008348"/>
    </source>
</evidence>
<evidence type="ECO:0000313" key="6">
    <source>
        <dbReference type="Proteomes" id="UP000184368"/>
    </source>
</evidence>
<keyword evidence="2 3" id="KW-0413">Isomerase</keyword>